<evidence type="ECO:0000313" key="3">
    <source>
        <dbReference type="Proteomes" id="UP000821837"/>
    </source>
</evidence>
<dbReference type="Proteomes" id="UP000821837">
    <property type="component" value="Unassembled WGS sequence"/>
</dbReference>
<reference evidence="2" key="1">
    <citation type="journal article" date="2020" name="Cell">
        <title>Large-Scale Comparative Analyses of Tick Genomes Elucidate Their Genetic Diversity and Vector Capacities.</title>
        <authorList>
            <consortium name="Tick Genome and Microbiome Consortium (TIGMIC)"/>
            <person name="Jia N."/>
            <person name="Wang J."/>
            <person name="Shi W."/>
            <person name="Du L."/>
            <person name="Sun Y."/>
            <person name="Zhan W."/>
            <person name="Jiang J.F."/>
            <person name="Wang Q."/>
            <person name="Zhang B."/>
            <person name="Ji P."/>
            <person name="Bell-Sakyi L."/>
            <person name="Cui X.M."/>
            <person name="Yuan T.T."/>
            <person name="Jiang B.G."/>
            <person name="Yang W.F."/>
            <person name="Lam T.T."/>
            <person name="Chang Q.C."/>
            <person name="Ding S.J."/>
            <person name="Wang X.J."/>
            <person name="Zhu J.G."/>
            <person name="Ruan X.D."/>
            <person name="Zhao L."/>
            <person name="Wei J.T."/>
            <person name="Ye R.Z."/>
            <person name="Que T.C."/>
            <person name="Du C.H."/>
            <person name="Zhou Y.H."/>
            <person name="Cheng J.X."/>
            <person name="Dai P.F."/>
            <person name="Guo W.B."/>
            <person name="Han X.H."/>
            <person name="Huang E.J."/>
            <person name="Li L.F."/>
            <person name="Wei W."/>
            <person name="Gao Y.C."/>
            <person name="Liu J.Z."/>
            <person name="Shao H.Z."/>
            <person name="Wang X."/>
            <person name="Wang C.C."/>
            <person name="Yang T.C."/>
            <person name="Huo Q.B."/>
            <person name="Li W."/>
            <person name="Chen H.Y."/>
            <person name="Chen S.E."/>
            <person name="Zhou L.G."/>
            <person name="Ni X.B."/>
            <person name="Tian J.H."/>
            <person name="Sheng Y."/>
            <person name="Liu T."/>
            <person name="Pan Y.S."/>
            <person name="Xia L.Y."/>
            <person name="Li J."/>
            <person name="Zhao F."/>
            <person name="Cao W.C."/>
        </authorList>
    </citation>
    <scope>NUCLEOTIDE SEQUENCE</scope>
    <source>
        <strain evidence="2">Rsan-2018</strain>
    </source>
</reference>
<feature type="region of interest" description="Disordered" evidence="1">
    <location>
        <begin position="1"/>
        <end position="22"/>
    </location>
</feature>
<evidence type="ECO:0000313" key="2">
    <source>
        <dbReference type="EMBL" id="KAH7969763.1"/>
    </source>
</evidence>
<accession>A0A9D4T4Q9</accession>
<name>A0A9D4T4Q9_RHISA</name>
<dbReference type="EMBL" id="JABSTV010001248">
    <property type="protein sequence ID" value="KAH7969763.1"/>
    <property type="molecule type" value="Genomic_DNA"/>
</dbReference>
<evidence type="ECO:0000256" key="1">
    <source>
        <dbReference type="SAM" id="MobiDB-lite"/>
    </source>
</evidence>
<comment type="caution">
    <text evidence="2">The sequence shown here is derived from an EMBL/GenBank/DDBJ whole genome shotgun (WGS) entry which is preliminary data.</text>
</comment>
<gene>
    <name evidence="2" type="ORF">HPB52_021731</name>
</gene>
<proteinExistence type="predicted"/>
<protein>
    <submittedName>
        <fullName evidence="2">Uncharacterized protein</fullName>
    </submittedName>
</protein>
<dbReference type="AlphaFoldDB" id="A0A9D4T4Q9"/>
<reference evidence="2" key="2">
    <citation type="submission" date="2021-09" db="EMBL/GenBank/DDBJ databases">
        <authorList>
            <person name="Jia N."/>
            <person name="Wang J."/>
            <person name="Shi W."/>
            <person name="Du L."/>
            <person name="Sun Y."/>
            <person name="Zhan W."/>
            <person name="Jiang J."/>
            <person name="Wang Q."/>
            <person name="Zhang B."/>
            <person name="Ji P."/>
            <person name="Sakyi L.B."/>
            <person name="Cui X."/>
            <person name="Yuan T."/>
            <person name="Jiang B."/>
            <person name="Yang W."/>
            <person name="Lam T.T.-Y."/>
            <person name="Chang Q."/>
            <person name="Ding S."/>
            <person name="Wang X."/>
            <person name="Zhu J."/>
            <person name="Ruan X."/>
            <person name="Zhao L."/>
            <person name="Wei J."/>
            <person name="Que T."/>
            <person name="Du C."/>
            <person name="Cheng J."/>
            <person name="Dai P."/>
            <person name="Han X."/>
            <person name="Huang E."/>
            <person name="Gao Y."/>
            <person name="Liu J."/>
            <person name="Shao H."/>
            <person name="Ye R."/>
            <person name="Li L."/>
            <person name="Wei W."/>
            <person name="Wang X."/>
            <person name="Wang C."/>
            <person name="Huo Q."/>
            <person name="Li W."/>
            <person name="Guo W."/>
            <person name="Chen H."/>
            <person name="Chen S."/>
            <person name="Zhou L."/>
            <person name="Zhou L."/>
            <person name="Ni X."/>
            <person name="Tian J."/>
            <person name="Zhou Y."/>
            <person name="Sheng Y."/>
            <person name="Liu T."/>
            <person name="Pan Y."/>
            <person name="Xia L."/>
            <person name="Li J."/>
            <person name="Zhao F."/>
            <person name="Cao W."/>
        </authorList>
    </citation>
    <scope>NUCLEOTIDE SEQUENCE</scope>
    <source>
        <strain evidence="2">Rsan-2018</strain>
        <tissue evidence="2">Larvae</tissue>
    </source>
</reference>
<sequence>MPSPRIFPARTSGRLPLPQPPACGNDRRGRCCPLPLSPSGPPAQGALLALISASPPNPPPAVDDLLDFEE</sequence>
<organism evidence="2 3">
    <name type="scientific">Rhipicephalus sanguineus</name>
    <name type="common">Brown dog tick</name>
    <name type="synonym">Ixodes sanguineus</name>
    <dbReference type="NCBI Taxonomy" id="34632"/>
    <lineage>
        <taxon>Eukaryota</taxon>
        <taxon>Metazoa</taxon>
        <taxon>Ecdysozoa</taxon>
        <taxon>Arthropoda</taxon>
        <taxon>Chelicerata</taxon>
        <taxon>Arachnida</taxon>
        <taxon>Acari</taxon>
        <taxon>Parasitiformes</taxon>
        <taxon>Ixodida</taxon>
        <taxon>Ixodoidea</taxon>
        <taxon>Ixodidae</taxon>
        <taxon>Rhipicephalinae</taxon>
        <taxon>Rhipicephalus</taxon>
        <taxon>Rhipicephalus</taxon>
    </lineage>
</organism>
<keyword evidence="3" id="KW-1185">Reference proteome</keyword>